<sequence length="159" mass="17684">MSDSSSAQSTRRLRRDRLRKSNNSSISSDGGGGGCGDSPESSAAAVAAAVDELQAEQPASSACVRKNSSSLPPYVPNYHRRQAYCRCGYHCSDKERWVVHKKRSKCAGVMAATLIGMADSESEEDDIEEKLEKYETQKQRYEFRVKHNFEDEGYRPGPR</sequence>
<dbReference type="AlphaFoldDB" id="A0A267F0K7"/>
<feature type="compositionally biased region" description="Low complexity" evidence="2">
    <location>
        <begin position="37"/>
        <end position="48"/>
    </location>
</feature>
<evidence type="ECO:0000313" key="4">
    <source>
        <dbReference type="Proteomes" id="UP000215902"/>
    </source>
</evidence>
<name>A0A267F0K7_9PLAT</name>
<gene>
    <name evidence="3" type="ORF">BOX15_Mlig030768g1</name>
</gene>
<protein>
    <submittedName>
        <fullName evidence="3">Uncharacterized protein</fullName>
    </submittedName>
</protein>
<dbReference type="EMBL" id="NIVC01001497">
    <property type="protein sequence ID" value="PAA67273.1"/>
    <property type="molecule type" value="Genomic_DNA"/>
</dbReference>
<dbReference type="Proteomes" id="UP000215902">
    <property type="component" value="Unassembled WGS sequence"/>
</dbReference>
<organism evidence="3 4">
    <name type="scientific">Macrostomum lignano</name>
    <dbReference type="NCBI Taxonomy" id="282301"/>
    <lineage>
        <taxon>Eukaryota</taxon>
        <taxon>Metazoa</taxon>
        <taxon>Spiralia</taxon>
        <taxon>Lophotrochozoa</taxon>
        <taxon>Platyhelminthes</taxon>
        <taxon>Rhabditophora</taxon>
        <taxon>Macrostomorpha</taxon>
        <taxon>Macrostomida</taxon>
        <taxon>Macrostomidae</taxon>
        <taxon>Macrostomum</taxon>
    </lineage>
</organism>
<keyword evidence="1" id="KW-0175">Coiled coil</keyword>
<comment type="caution">
    <text evidence="3">The sequence shown here is derived from an EMBL/GenBank/DDBJ whole genome shotgun (WGS) entry which is preliminary data.</text>
</comment>
<feature type="coiled-coil region" evidence="1">
    <location>
        <begin position="117"/>
        <end position="144"/>
    </location>
</feature>
<keyword evidence="4" id="KW-1185">Reference proteome</keyword>
<reference evidence="3 4" key="1">
    <citation type="submission" date="2017-06" db="EMBL/GenBank/DDBJ databases">
        <title>A platform for efficient transgenesis in Macrostomum lignano, a flatworm model organism for stem cell research.</title>
        <authorList>
            <person name="Berezikov E."/>
        </authorList>
    </citation>
    <scope>NUCLEOTIDE SEQUENCE [LARGE SCALE GENOMIC DNA]</scope>
    <source>
        <strain evidence="3">DV1</strain>
        <tissue evidence="3">Whole organism</tissue>
    </source>
</reference>
<evidence type="ECO:0000256" key="1">
    <source>
        <dbReference type="SAM" id="Coils"/>
    </source>
</evidence>
<feature type="region of interest" description="Disordered" evidence="2">
    <location>
        <begin position="1"/>
        <end position="48"/>
    </location>
</feature>
<evidence type="ECO:0000256" key="2">
    <source>
        <dbReference type="SAM" id="MobiDB-lite"/>
    </source>
</evidence>
<feature type="compositionally biased region" description="Polar residues" evidence="2">
    <location>
        <begin position="1"/>
        <end position="10"/>
    </location>
</feature>
<feature type="compositionally biased region" description="Basic residues" evidence="2">
    <location>
        <begin position="11"/>
        <end position="20"/>
    </location>
</feature>
<accession>A0A267F0K7</accession>
<evidence type="ECO:0000313" key="3">
    <source>
        <dbReference type="EMBL" id="PAA67273.1"/>
    </source>
</evidence>
<proteinExistence type="predicted"/>